<keyword evidence="2" id="KW-1185">Reference proteome</keyword>
<gene>
    <name evidence="1" type="ORF">ACCO45_002004</name>
</gene>
<dbReference type="Proteomes" id="UP001638806">
    <property type="component" value="Unassembled WGS sequence"/>
</dbReference>
<protein>
    <submittedName>
        <fullName evidence="1">Uncharacterized protein</fullName>
    </submittedName>
</protein>
<evidence type="ECO:0000313" key="1">
    <source>
        <dbReference type="EMBL" id="KAL3965000.1"/>
    </source>
</evidence>
<reference evidence="1" key="1">
    <citation type="submission" date="2024-12" db="EMBL/GenBank/DDBJ databases">
        <title>Comparative genomics and development of molecular markers within Purpureocillium lilacinum and among Purpureocillium species.</title>
        <authorList>
            <person name="Yeh Z.-Y."/>
            <person name="Ni N.-T."/>
            <person name="Lo P.-H."/>
            <person name="Mushyakhwo K."/>
            <person name="Lin C.-F."/>
            <person name="Nai Y.-S."/>
        </authorList>
    </citation>
    <scope>NUCLEOTIDE SEQUENCE</scope>
    <source>
        <strain evidence="1">NCHU-NPUST-175</strain>
    </source>
</reference>
<evidence type="ECO:0000313" key="2">
    <source>
        <dbReference type="Proteomes" id="UP001638806"/>
    </source>
</evidence>
<proteinExistence type="predicted"/>
<name>A0ACC4EB81_PURLI</name>
<organism evidence="1 2">
    <name type="scientific">Purpureocillium lilacinum</name>
    <name type="common">Paecilomyces lilacinus</name>
    <dbReference type="NCBI Taxonomy" id="33203"/>
    <lineage>
        <taxon>Eukaryota</taxon>
        <taxon>Fungi</taxon>
        <taxon>Dikarya</taxon>
        <taxon>Ascomycota</taxon>
        <taxon>Pezizomycotina</taxon>
        <taxon>Sordariomycetes</taxon>
        <taxon>Hypocreomycetidae</taxon>
        <taxon>Hypocreales</taxon>
        <taxon>Ophiocordycipitaceae</taxon>
        <taxon>Purpureocillium</taxon>
    </lineage>
</organism>
<sequence>MYEAEEKLWEHSPMRVTPDIKNDQPLALLGRFHFVLQQSRRYDAHAYIKITIPSTSSEEIPLSIVPKKTGQSRQIARLISTNGGWRNGSASDSRLGIS</sequence>
<accession>A0ACC4EB81</accession>
<comment type="caution">
    <text evidence="1">The sequence shown here is derived from an EMBL/GenBank/DDBJ whole genome shotgun (WGS) entry which is preliminary data.</text>
</comment>
<dbReference type="EMBL" id="JBGNUJ010000002">
    <property type="protein sequence ID" value="KAL3965000.1"/>
    <property type="molecule type" value="Genomic_DNA"/>
</dbReference>